<proteinExistence type="predicted"/>
<sequence length="133" mass="15593">MDALVRVCGRAYEHHHNLIDTCIPVKKDRWGNTFGFLRFVEVEDAEGFKKELKKILVDGKKVKINISLFDKDKECEMKAVVNKPITCTCYHHWGSGMGNRMLIGMPSRDLMKQKQLRELTIICKQWSRHRLVY</sequence>
<accession>A0AAD8P2E4</accession>
<evidence type="ECO:0008006" key="3">
    <source>
        <dbReference type="Google" id="ProtNLM"/>
    </source>
</evidence>
<dbReference type="InterPro" id="IPR035979">
    <property type="entry name" value="RBD_domain_sf"/>
</dbReference>
<comment type="caution">
    <text evidence="1">The sequence shown here is derived from an EMBL/GenBank/DDBJ whole genome shotgun (WGS) entry which is preliminary data.</text>
</comment>
<protein>
    <recommendedName>
        <fullName evidence="3">RRM domain-containing protein</fullName>
    </recommendedName>
</protein>
<evidence type="ECO:0000313" key="1">
    <source>
        <dbReference type="EMBL" id="KAK1429634.1"/>
    </source>
</evidence>
<dbReference type="EMBL" id="JAUHHV010000003">
    <property type="protein sequence ID" value="KAK1429634.1"/>
    <property type="molecule type" value="Genomic_DNA"/>
</dbReference>
<keyword evidence="2" id="KW-1185">Reference proteome</keyword>
<organism evidence="1 2">
    <name type="scientific">Tagetes erecta</name>
    <name type="common">African marigold</name>
    <dbReference type="NCBI Taxonomy" id="13708"/>
    <lineage>
        <taxon>Eukaryota</taxon>
        <taxon>Viridiplantae</taxon>
        <taxon>Streptophyta</taxon>
        <taxon>Embryophyta</taxon>
        <taxon>Tracheophyta</taxon>
        <taxon>Spermatophyta</taxon>
        <taxon>Magnoliopsida</taxon>
        <taxon>eudicotyledons</taxon>
        <taxon>Gunneridae</taxon>
        <taxon>Pentapetalae</taxon>
        <taxon>asterids</taxon>
        <taxon>campanulids</taxon>
        <taxon>Asterales</taxon>
        <taxon>Asteraceae</taxon>
        <taxon>Asteroideae</taxon>
        <taxon>Heliantheae alliance</taxon>
        <taxon>Tageteae</taxon>
        <taxon>Tagetes</taxon>
    </lineage>
</organism>
<dbReference type="Proteomes" id="UP001229421">
    <property type="component" value="Unassembled WGS sequence"/>
</dbReference>
<evidence type="ECO:0000313" key="2">
    <source>
        <dbReference type="Proteomes" id="UP001229421"/>
    </source>
</evidence>
<dbReference type="AlphaFoldDB" id="A0AAD8P2E4"/>
<reference evidence="1" key="1">
    <citation type="journal article" date="2023" name="bioRxiv">
        <title>Improved chromosome-level genome assembly for marigold (Tagetes erecta).</title>
        <authorList>
            <person name="Jiang F."/>
            <person name="Yuan L."/>
            <person name="Wang S."/>
            <person name="Wang H."/>
            <person name="Xu D."/>
            <person name="Wang A."/>
            <person name="Fan W."/>
        </authorList>
    </citation>
    <scope>NUCLEOTIDE SEQUENCE</scope>
    <source>
        <strain evidence="1">WSJ</strain>
        <tissue evidence="1">Leaf</tissue>
    </source>
</reference>
<name>A0AAD8P2E4_TARER</name>
<dbReference type="GO" id="GO:0003676">
    <property type="term" value="F:nucleic acid binding"/>
    <property type="evidence" value="ECO:0007669"/>
    <property type="project" value="InterPro"/>
</dbReference>
<dbReference type="SUPFAM" id="SSF54928">
    <property type="entry name" value="RNA-binding domain, RBD"/>
    <property type="match status" value="1"/>
</dbReference>
<gene>
    <name evidence="1" type="ORF">QVD17_11848</name>
</gene>